<dbReference type="EMBL" id="JAUCMX010000002">
    <property type="protein sequence ID" value="KAK3554508.1"/>
    <property type="molecule type" value="Genomic_DNA"/>
</dbReference>
<reference evidence="4" key="1">
    <citation type="submission" date="2023-06" db="EMBL/GenBank/DDBJ databases">
        <title>Male Hemibagrus guttatus genome.</title>
        <authorList>
            <person name="Bian C."/>
        </authorList>
    </citation>
    <scope>NUCLEOTIDE SEQUENCE</scope>
    <source>
        <strain evidence="4">Male_cb2023</strain>
        <tissue evidence="4">Muscle</tissue>
    </source>
</reference>
<name>A0AAE0VFG2_9TELE</name>
<evidence type="ECO:0000256" key="3">
    <source>
        <dbReference type="SAM" id="SignalP"/>
    </source>
</evidence>
<keyword evidence="5" id="KW-1185">Reference proteome</keyword>
<evidence type="ECO:0000256" key="1">
    <source>
        <dbReference type="SAM" id="MobiDB-lite"/>
    </source>
</evidence>
<feature type="region of interest" description="Disordered" evidence="1">
    <location>
        <begin position="48"/>
        <end position="123"/>
    </location>
</feature>
<dbReference type="Proteomes" id="UP001274896">
    <property type="component" value="Unassembled WGS sequence"/>
</dbReference>
<feature type="signal peptide" evidence="3">
    <location>
        <begin position="1"/>
        <end position="23"/>
    </location>
</feature>
<keyword evidence="2" id="KW-0472">Membrane</keyword>
<feature type="chain" id="PRO_5042282868" evidence="3">
    <location>
        <begin position="24"/>
        <end position="260"/>
    </location>
</feature>
<evidence type="ECO:0000313" key="5">
    <source>
        <dbReference type="Proteomes" id="UP001274896"/>
    </source>
</evidence>
<proteinExistence type="predicted"/>
<feature type="region of interest" description="Disordered" evidence="1">
    <location>
        <begin position="177"/>
        <end position="225"/>
    </location>
</feature>
<feature type="transmembrane region" description="Helical" evidence="2">
    <location>
        <begin position="130"/>
        <end position="152"/>
    </location>
</feature>
<organism evidence="4 5">
    <name type="scientific">Hemibagrus guttatus</name>
    <dbReference type="NCBI Taxonomy" id="175788"/>
    <lineage>
        <taxon>Eukaryota</taxon>
        <taxon>Metazoa</taxon>
        <taxon>Chordata</taxon>
        <taxon>Craniata</taxon>
        <taxon>Vertebrata</taxon>
        <taxon>Euteleostomi</taxon>
        <taxon>Actinopterygii</taxon>
        <taxon>Neopterygii</taxon>
        <taxon>Teleostei</taxon>
        <taxon>Ostariophysi</taxon>
        <taxon>Siluriformes</taxon>
        <taxon>Bagridae</taxon>
        <taxon>Hemibagrus</taxon>
    </lineage>
</organism>
<evidence type="ECO:0000256" key="2">
    <source>
        <dbReference type="SAM" id="Phobius"/>
    </source>
</evidence>
<protein>
    <submittedName>
        <fullName evidence="4">Uncharacterized protein</fullName>
    </submittedName>
</protein>
<keyword evidence="2" id="KW-1133">Transmembrane helix</keyword>
<accession>A0AAE0VFG2</accession>
<dbReference type="AlphaFoldDB" id="A0AAE0VFG2"/>
<gene>
    <name evidence="4" type="ORF">QTP70_024411</name>
</gene>
<keyword evidence="2" id="KW-0812">Transmembrane</keyword>
<evidence type="ECO:0000313" key="4">
    <source>
        <dbReference type="EMBL" id="KAK3554508.1"/>
    </source>
</evidence>
<comment type="caution">
    <text evidence="4">The sequence shown here is derived from an EMBL/GenBank/DDBJ whole genome shotgun (WGS) entry which is preliminary data.</text>
</comment>
<feature type="compositionally biased region" description="Polar residues" evidence="1">
    <location>
        <begin position="48"/>
        <end position="100"/>
    </location>
</feature>
<keyword evidence="3" id="KW-0732">Signal</keyword>
<sequence length="260" mass="28212">MEKMRATFYVLTILGALLVAVLAQETLNTTANTTTPGDLNTSTVNITHSEGVSNGSKANDDNMPTSESATISSTQMTTEKDGNQNVTTSPARKSTMTKMTPPSKDGNENVSKPEITTKSTTTKKTPPSKVYIFVLVAMILIFVIFAIIYFYFKVHRKRFTVNITSKHEDAQIPLASVEPEMCDSSPKALTEADQEVKESPEKSSAPAEKPSEPLVVDDVDPTASNKTSVETLNDVLNENNSNNNAVHDASVCFIDICLNN</sequence>